<evidence type="ECO:0000256" key="5">
    <source>
        <dbReference type="ARBA" id="ARBA00023098"/>
    </source>
</evidence>
<comment type="subcellular location">
    <subcellularLocation>
        <location evidence="1">Endomembrane system</location>
        <topology evidence="1">Multi-pass membrane protein</topology>
    </subcellularLocation>
</comment>
<evidence type="ECO:0000256" key="3">
    <source>
        <dbReference type="ARBA" id="ARBA00022989"/>
    </source>
</evidence>
<evidence type="ECO:0000313" key="9">
    <source>
        <dbReference type="EMBL" id="REL25439.1"/>
    </source>
</evidence>
<keyword evidence="5" id="KW-0443">Lipid metabolism</keyword>
<dbReference type="Pfam" id="PF04116">
    <property type="entry name" value="FA_hydroxylase"/>
    <property type="match status" value="1"/>
</dbReference>
<dbReference type="Proteomes" id="UP000256478">
    <property type="component" value="Unassembled WGS sequence"/>
</dbReference>
<keyword evidence="3 7" id="KW-1133">Transmembrane helix</keyword>
<dbReference type="PANTHER" id="PTHR21624:SF1">
    <property type="entry name" value="ALKYLGLYCEROL MONOOXYGENASE"/>
    <property type="match status" value="1"/>
</dbReference>
<dbReference type="GO" id="GO:0008610">
    <property type="term" value="P:lipid biosynthetic process"/>
    <property type="evidence" value="ECO:0007669"/>
    <property type="project" value="InterPro"/>
</dbReference>
<comment type="caution">
    <text evidence="9">The sequence shown here is derived from an EMBL/GenBank/DDBJ whole genome shotgun (WGS) entry which is preliminary data.</text>
</comment>
<evidence type="ECO:0000259" key="8">
    <source>
        <dbReference type="Pfam" id="PF04116"/>
    </source>
</evidence>
<sequence>MSVELILIALSPIFLLFMVAEYFKYRHFYEVKDSLSNMALGASYQVSDTLILFLLMPAFIWLHQFSLFEIPFTGWTLLIGFIIQDFLYYWFHRASHFIHWFWVAHVAHHSSTKLNFSTAFRQSVMYPIMGMWLFWLPMILVGFEPAMVFAIVALNLAFQFFIHTQAVGKLGWIEKVFNTPSHHRVHHSTNREYIDKNFAGILIIWDKMFGTFIEEKDDVPCKFGIVGELPGNNPIKANVDQGLHMLRKLKQAKGWQQKRAVLFGYPTHE</sequence>
<dbReference type="PANTHER" id="PTHR21624">
    <property type="entry name" value="STEROL DESATURASE-RELATED PROTEIN"/>
    <property type="match status" value="1"/>
</dbReference>
<feature type="transmembrane region" description="Helical" evidence="7">
    <location>
        <begin position="72"/>
        <end position="91"/>
    </location>
</feature>
<name>A0A3E0TLK3_9GAMM</name>
<keyword evidence="2 7" id="KW-0812">Transmembrane</keyword>
<evidence type="ECO:0000256" key="6">
    <source>
        <dbReference type="ARBA" id="ARBA00023136"/>
    </source>
</evidence>
<feature type="transmembrane region" description="Helical" evidence="7">
    <location>
        <begin position="35"/>
        <end position="60"/>
    </location>
</feature>
<gene>
    <name evidence="9" type="ORF">DXX93_01980</name>
</gene>
<reference evidence="9 10" key="1">
    <citation type="submission" date="2018-08" db="EMBL/GenBank/DDBJ databases">
        <title>Thalassotalea euphylliae genome.</title>
        <authorList>
            <person name="Summers S."/>
            <person name="Rice S.A."/>
            <person name="Freckelton M.L."/>
            <person name="Nedved B.T."/>
            <person name="Hadfield M.G."/>
        </authorList>
    </citation>
    <scope>NUCLEOTIDE SEQUENCE [LARGE SCALE GENOMIC DNA]</scope>
    <source>
        <strain evidence="9 10">H1</strain>
    </source>
</reference>
<dbReference type="InterPro" id="IPR006694">
    <property type="entry name" value="Fatty_acid_hydroxylase"/>
</dbReference>
<protein>
    <submittedName>
        <fullName evidence="9">Sterol desaturase family protein</fullName>
    </submittedName>
</protein>
<dbReference type="RefSeq" id="WP_116006570.1">
    <property type="nucleotide sequence ID" value="NZ_QUOU01000001.1"/>
</dbReference>
<dbReference type="OrthoDB" id="9770329at2"/>
<organism evidence="9 10">
    <name type="scientific">Thalassotalea euphylliae</name>
    <dbReference type="NCBI Taxonomy" id="1655234"/>
    <lineage>
        <taxon>Bacteria</taxon>
        <taxon>Pseudomonadati</taxon>
        <taxon>Pseudomonadota</taxon>
        <taxon>Gammaproteobacteria</taxon>
        <taxon>Alteromonadales</taxon>
        <taxon>Colwelliaceae</taxon>
        <taxon>Thalassotalea</taxon>
    </lineage>
</organism>
<evidence type="ECO:0000256" key="2">
    <source>
        <dbReference type="ARBA" id="ARBA00022692"/>
    </source>
</evidence>
<dbReference type="EMBL" id="QUOU01000001">
    <property type="protein sequence ID" value="REL25439.1"/>
    <property type="molecule type" value="Genomic_DNA"/>
</dbReference>
<feature type="transmembrane region" description="Helical" evidence="7">
    <location>
        <begin position="6"/>
        <end position="23"/>
    </location>
</feature>
<dbReference type="GO" id="GO:0012505">
    <property type="term" value="C:endomembrane system"/>
    <property type="evidence" value="ECO:0007669"/>
    <property type="project" value="UniProtKB-SubCell"/>
</dbReference>
<evidence type="ECO:0000256" key="4">
    <source>
        <dbReference type="ARBA" id="ARBA00023002"/>
    </source>
</evidence>
<dbReference type="GO" id="GO:0016020">
    <property type="term" value="C:membrane"/>
    <property type="evidence" value="ECO:0007669"/>
    <property type="project" value="GOC"/>
</dbReference>
<evidence type="ECO:0000313" key="10">
    <source>
        <dbReference type="Proteomes" id="UP000256478"/>
    </source>
</evidence>
<feature type="domain" description="Fatty acid hydroxylase" evidence="8">
    <location>
        <begin position="78"/>
        <end position="211"/>
    </location>
</feature>
<keyword evidence="6 7" id="KW-0472">Membrane</keyword>
<dbReference type="AlphaFoldDB" id="A0A3E0TLK3"/>
<dbReference type="InterPro" id="IPR051689">
    <property type="entry name" value="Sterol_desaturase/TMEM195"/>
</dbReference>
<accession>A0A3E0TLK3</accession>
<dbReference type="GO" id="GO:0005506">
    <property type="term" value="F:iron ion binding"/>
    <property type="evidence" value="ECO:0007669"/>
    <property type="project" value="InterPro"/>
</dbReference>
<dbReference type="GO" id="GO:0050479">
    <property type="term" value="F:glyceryl-ether monooxygenase activity"/>
    <property type="evidence" value="ECO:0007669"/>
    <property type="project" value="TreeGrafter"/>
</dbReference>
<evidence type="ECO:0000256" key="7">
    <source>
        <dbReference type="SAM" id="Phobius"/>
    </source>
</evidence>
<keyword evidence="4" id="KW-0560">Oxidoreductase</keyword>
<evidence type="ECO:0000256" key="1">
    <source>
        <dbReference type="ARBA" id="ARBA00004127"/>
    </source>
</evidence>
<proteinExistence type="predicted"/>
<dbReference type="GO" id="GO:0006643">
    <property type="term" value="P:membrane lipid metabolic process"/>
    <property type="evidence" value="ECO:0007669"/>
    <property type="project" value="TreeGrafter"/>
</dbReference>